<keyword evidence="3" id="KW-1185">Reference proteome</keyword>
<dbReference type="Gene3D" id="3.40.50.1820">
    <property type="entry name" value="alpha/beta hydrolase"/>
    <property type="match status" value="1"/>
</dbReference>
<gene>
    <name evidence="2" type="ORF">QTP70_023225</name>
</gene>
<dbReference type="InterPro" id="IPR046879">
    <property type="entry name" value="KANL3/Tex30_Abhydrolase"/>
</dbReference>
<dbReference type="Pfam" id="PF20408">
    <property type="entry name" value="Abhydrolase_11"/>
    <property type="match status" value="1"/>
</dbReference>
<name>A0AAE0R6M7_9TELE</name>
<dbReference type="InterPro" id="IPR029058">
    <property type="entry name" value="AB_hydrolase_fold"/>
</dbReference>
<dbReference type="SUPFAM" id="SSF53474">
    <property type="entry name" value="alpha/beta-Hydrolases"/>
    <property type="match status" value="1"/>
</dbReference>
<dbReference type="SMART" id="SM00672">
    <property type="entry name" value="CAP10"/>
    <property type="match status" value="1"/>
</dbReference>
<feature type="domain" description="Glycosyl transferase CAP10" evidence="1">
    <location>
        <begin position="1"/>
        <end position="204"/>
    </location>
</feature>
<comment type="caution">
    <text evidence="2">The sequence shown here is derived from an EMBL/GenBank/DDBJ whole genome shotgun (WGS) entry which is preliminary data.</text>
</comment>
<dbReference type="GO" id="GO:0012505">
    <property type="term" value="C:endomembrane system"/>
    <property type="evidence" value="ECO:0007669"/>
    <property type="project" value="TreeGrafter"/>
</dbReference>
<sequence>MPTYDLTESILETMGRVSLDMMSVQANTGPAWTEKNTTAFWRGRDSRRERLELVKLARANPTLLDAAFTNFFFFKHDESLYGPLVKHVSFFDFFKYKYQINVDGTVAAYRMPYLLAGDSVVLKQDSIYYEHFYSQIQPWVHYIPIKADLSDLLEKIQWAKDHDEEARKIAQAGQQFARNHLMGDHVFCYYFKLLQEYAKLQVTEPKIRDGMELVEQPKDDLFPCHCHRTKEKVLIPFGAKELSGALTVPQTECVQTALILTHGAGGDMNLKPLMSLAQAAASSGVLCLRFTCKSLNLVHRVKAYEAAVVSTGNVLMYLTTLERFALSNIFLGGRSMGARAAVALGRCLGVKEEVNVRGTADNMCERQLLERVVEQMESPRSVHWVDGANHGLAVKGRTEESVLDEVNSHIITWILKHV</sequence>
<dbReference type="Proteomes" id="UP001274896">
    <property type="component" value="Unassembled WGS sequence"/>
</dbReference>
<dbReference type="PANTHER" id="PTHR12203:SF21">
    <property type="entry name" value="PROTEIN O-GLUCOSYLTRANSFERASE 2"/>
    <property type="match status" value="1"/>
</dbReference>
<evidence type="ECO:0000313" key="3">
    <source>
        <dbReference type="Proteomes" id="UP001274896"/>
    </source>
</evidence>
<dbReference type="Pfam" id="PF05686">
    <property type="entry name" value="Glyco_transf_90"/>
    <property type="match status" value="1"/>
</dbReference>
<accession>A0AAE0R6M7</accession>
<evidence type="ECO:0000313" key="2">
    <source>
        <dbReference type="EMBL" id="KAK3543518.1"/>
    </source>
</evidence>
<proteinExistence type="predicted"/>
<dbReference type="EMBL" id="JAUCMX010000006">
    <property type="protein sequence ID" value="KAK3543518.1"/>
    <property type="molecule type" value="Genomic_DNA"/>
</dbReference>
<dbReference type="PANTHER" id="PTHR12203">
    <property type="entry name" value="KDEL LYS-ASP-GLU-LEU CONTAINING - RELATED"/>
    <property type="match status" value="1"/>
</dbReference>
<reference evidence="2" key="1">
    <citation type="submission" date="2023-06" db="EMBL/GenBank/DDBJ databases">
        <title>Male Hemibagrus guttatus genome.</title>
        <authorList>
            <person name="Bian C."/>
        </authorList>
    </citation>
    <scope>NUCLEOTIDE SEQUENCE</scope>
    <source>
        <strain evidence="2">Male_cb2023</strain>
        <tissue evidence="2">Muscle</tissue>
    </source>
</reference>
<organism evidence="2 3">
    <name type="scientific">Hemibagrus guttatus</name>
    <dbReference type="NCBI Taxonomy" id="175788"/>
    <lineage>
        <taxon>Eukaryota</taxon>
        <taxon>Metazoa</taxon>
        <taxon>Chordata</taxon>
        <taxon>Craniata</taxon>
        <taxon>Vertebrata</taxon>
        <taxon>Euteleostomi</taxon>
        <taxon>Actinopterygii</taxon>
        <taxon>Neopterygii</taxon>
        <taxon>Teleostei</taxon>
        <taxon>Ostariophysi</taxon>
        <taxon>Siluriformes</taxon>
        <taxon>Bagridae</taxon>
        <taxon>Hemibagrus</taxon>
    </lineage>
</organism>
<dbReference type="AlphaFoldDB" id="A0AAE0R6M7"/>
<dbReference type="InterPro" id="IPR051091">
    <property type="entry name" value="O-Glucosyltr/Glycosyltrsf_90"/>
</dbReference>
<evidence type="ECO:0000259" key="1">
    <source>
        <dbReference type="SMART" id="SM00672"/>
    </source>
</evidence>
<dbReference type="InterPro" id="IPR006598">
    <property type="entry name" value="CAP10"/>
</dbReference>
<dbReference type="GO" id="GO:0046527">
    <property type="term" value="F:glucosyltransferase activity"/>
    <property type="evidence" value="ECO:0007669"/>
    <property type="project" value="TreeGrafter"/>
</dbReference>
<protein>
    <recommendedName>
        <fullName evidence="1">Glycosyl transferase CAP10 domain-containing protein</fullName>
    </recommendedName>
</protein>